<dbReference type="AlphaFoldDB" id="A0AAE3INA4"/>
<dbReference type="RefSeq" id="WP_263036936.1">
    <property type="nucleotide sequence ID" value="NZ_JAOTPL010000002.1"/>
</dbReference>
<dbReference type="Pfam" id="PF11276">
    <property type="entry name" value="DUF3078"/>
    <property type="match status" value="1"/>
</dbReference>
<proteinExistence type="predicted"/>
<protein>
    <submittedName>
        <fullName evidence="2">DUF3078 domain-containing protein</fullName>
    </submittedName>
</protein>
<evidence type="ECO:0000256" key="1">
    <source>
        <dbReference type="SAM" id="SignalP"/>
    </source>
</evidence>
<dbReference type="InterPro" id="IPR021428">
    <property type="entry name" value="DUF3078"/>
</dbReference>
<keyword evidence="1" id="KW-0732">Signal</keyword>
<organism evidence="2 3">
    <name type="scientific">Haoranjiania flava</name>
    <dbReference type="NCBI Taxonomy" id="1856322"/>
    <lineage>
        <taxon>Bacteria</taxon>
        <taxon>Pseudomonadati</taxon>
        <taxon>Bacteroidota</taxon>
        <taxon>Chitinophagia</taxon>
        <taxon>Chitinophagales</taxon>
        <taxon>Chitinophagaceae</taxon>
        <taxon>Haoranjiania</taxon>
    </lineage>
</organism>
<feature type="chain" id="PRO_5042139367" evidence="1">
    <location>
        <begin position="22"/>
        <end position="326"/>
    </location>
</feature>
<sequence>MNFLRYFIFILVVFSSLPATYAQRRDEIKTLPSEIFKKVRKDSRDTVDWKWKYGGNNNINLGQTSLRNWAGGGEKFTLTISSFQNAFIYYRKDKHTWDNNVDMNFGYIQTTSQGARKNDDRFNFTSKYGLQADSSKKLFFSALYDLRTQLFDGRKYFKKDSSELTSTFFSPSYQLFSLGMDYKPNEHLSVFVSPITSRFTAVPNREIAIKGLYLEKGMRFKASPGAFASINYAKNNIIKNVNYRSRLDMFSDYTNHPENVDILMNNLLTFRINKFISATYSLDLIYDDDIRVFGPEEKSPALQVKSLIGIGFSLPYKNGYVAQKKG</sequence>
<dbReference type="Proteomes" id="UP001209317">
    <property type="component" value="Unassembled WGS sequence"/>
</dbReference>
<reference evidence="2" key="1">
    <citation type="submission" date="2022-10" db="EMBL/GenBank/DDBJ databases">
        <authorList>
            <person name="Kim H.S."/>
            <person name="Kim J.-S."/>
            <person name="Suh M.K."/>
            <person name="Eom M.K."/>
            <person name="Lee J.-S."/>
        </authorList>
    </citation>
    <scope>NUCLEOTIDE SEQUENCE</scope>
    <source>
        <strain evidence="2">LIP-5</strain>
    </source>
</reference>
<name>A0AAE3INA4_9BACT</name>
<evidence type="ECO:0000313" key="2">
    <source>
        <dbReference type="EMBL" id="MCU7693451.1"/>
    </source>
</evidence>
<comment type="caution">
    <text evidence="2">The sequence shown here is derived from an EMBL/GenBank/DDBJ whole genome shotgun (WGS) entry which is preliminary data.</text>
</comment>
<keyword evidence="3" id="KW-1185">Reference proteome</keyword>
<gene>
    <name evidence="2" type="ORF">OD355_02860</name>
</gene>
<dbReference type="EMBL" id="JAOTPL010000002">
    <property type="protein sequence ID" value="MCU7693451.1"/>
    <property type="molecule type" value="Genomic_DNA"/>
</dbReference>
<evidence type="ECO:0000313" key="3">
    <source>
        <dbReference type="Proteomes" id="UP001209317"/>
    </source>
</evidence>
<feature type="signal peptide" evidence="1">
    <location>
        <begin position="1"/>
        <end position="21"/>
    </location>
</feature>
<accession>A0AAE3INA4</accession>